<sequence>MPACGSDGKAQLYPMANGGQGAGGGRRQRSRVTEMRHRCSKDWAGRCRATVQRDRAGAALRFCGTEPVPRGPLLFRGSAPVPFV</sequence>
<reference evidence="2" key="1">
    <citation type="submission" date="2015-04" db="UniProtKB">
        <authorList>
            <consortium name="EnsemblPlants"/>
        </authorList>
    </citation>
    <scope>IDENTIFICATION</scope>
</reference>
<dbReference type="AlphaFoldDB" id="A0A0E0A3C2"/>
<feature type="region of interest" description="Disordered" evidence="1">
    <location>
        <begin position="1"/>
        <end position="35"/>
    </location>
</feature>
<dbReference type="Gramene" id="OGLUM05G28760.1">
    <property type="protein sequence ID" value="OGLUM05G28760.1"/>
    <property type="gene ID" value="OGLUM05G28760"/>
</dbReference>
<accession>A0A0E0A3C2</accession>
<dbReference type="HOGENOM" id="CLU_2531147_0_0_1"/>
<evidence type="ECO:0000256" key="1">
    <source>
        <dbReference type="SAM" id="MobiDB-lite"/>
    </source>
</evidence>
<protein>
    <submittedName>
        <fullName evidence="2">Uncharacterized protein</fullName>
    </submittedName>
</protein>
<proteinExistence type="predicted"/>
<reference evidence="2" key="2">
    <citation type="submission" date="2018-05" db="EMBL/GenBank/DDBJ databases">
        <title>OgluRS3 (Oryza glumaepatula Reference Sequence Version 3).</title>
        <authorList>
            <person name="Zhang J."/>
            <person name="Kudrna D."/>
            <person name="Lee S."/>
            <person name="Talag J."/>
            <person name="Welchert J."/>
            <person name="Wing R.A."/>
        </authorList>
    </citation>
    <scope>NUCLEOTIDE SEQUENCE [LARGE SCALE GENOMIC DNA]</scope>
</reference>
<organism evidence="2">
    <name type="scientific">Oryza glumipatula</name>
    <dbReference type="NCBI Taxonomy" id="40148"/>
    <lineage>
        <taxon>Eukaryota</taxon>
        <taxon>Viridiplantae</taxon>
        <taxon>Streptophyta</taxon>
        <taxon>Embryophyta</taxon>
        <taxon>Tracheophyta</taxon>
        <taxon>Spermatophyta</taxon>
        <taxon>Magnoliopsida</taxon>
        <taxon>Liliopsida</taxon>
        <taxon>Poales</taxon>
        <taxon>Poaceae</taxon>
        <taxon>BOP clade</taxon>
        <taxon>Oryzoideae</taxon>
        <taxon>Oryzeae</taxon>
        <taxon>Oryzinae</taxon>
        <taxon>Oryza</taxon>
    </lineage>
</organism>
<dbReference type="Proteomes" id="UP000026961">
    <property type="component" value="Chromosome 5"/>
</dbReference>
<evidence type="ECO:0000313" key="2">
    <source>
        <dbReference type="EnsemblPlants" id="OGLUM05G28760.1"/>
    </source>
</evidence>
<evidence type="ECO:0000313" key="3">
    <source>
        <dbReference type="Proteomes" id="UP000026961"/>
    </source>
</evidence>
<name>A0A0E0A3C2_9ORYZ</name>
<keyword evidence="3" id="KW-1185">Reference proteome</keyword>
<dbReference type="EnsemblPlants" id="OGLUM05G28760.1">
    <property type="protein sequence ID" value="OGLUM05G28760.1"/>
    <property type="gene ID" value="OGLUM05G28760"/>
</dbReference>